<name>A0A098LGM6_9BACT</name>
<keyword evidence="2" id="KW-1185">Reference proteome</keyword>
<proteinExistence type="predicted"/>
<dbReference type="Proteomes" id="UP000030185">
    <property type="component" value="Unassembled WGS sequence"/>
</dbReference>
<dbReference type="OrthoDB" id="961034at2"/>
<organism evidence="1 2">
    <name type="scientific">Sporocytophaga myxococcoides</name>
    <dbReference type="NCBI Taxonomy" id="153721"/>
    <lineage>
        <taxon>Bacteria</taxon>
        <taxon>Pseudomonadati</taxon>
        <taxon>Bacteroidota</taxon>
        <taxon>Cytophagia</taxon>
        <taxon>Cytophagales</taxon>
        <taxon>Cytophagaceae</taxon>
        <taxon>Sporocytophaga</taxon>
    </lineage>
</organism>
<sequence length="117" mass="13258">MKQYKHHAIIITTRHRKLINELRLKAKEFFIKDMQAKTGPTLIGEITPSIIGEFYTMVIFPDGSKEGYETSEEADNIRCKIVLAIKELNQKAGNQELSFVEVTYGSDNEPAAILNTN</sequence>
<reference evidence="1 2" key="1">
    <citation type="submission" date="2014-09" db="EMBL/GenBank/DDBJ databases">
        <title>Sporocytophaga myxococcoides PG-01 genome sequencing.</title>
        <authorList>
            <person name="Liu L."/>
            <person name="Gao P.J."/>
            <person name="Chen G.J."/>
            <person name="Wang L.S."/>
        </authorList>
    </citation>
    <scope>NUCLEOTIDE SEQUENCE [LARGE SCALE GENOMIC DNA]</scope>
    <source>
        <strain evidence="1 2">PG-01</strain>
    </source>
</reference>
<evidence type="ECO:0000313" key="1">
    <source>
        <dbReference type="EMBL" id="GAL85614.1"/>
    </source>
</evidence>
<dbReference type="EMBL" id="BBLT01000005">
    <property type="protein sequence ID" value="GAL85614.1"/>
    <property type="molecule type" value="Genomic_DNA"/>
</dbReference>
<dbReference type="AlphaFoldDB" id="A0A098LGM6"/>
<evidence type="ECO:0000313" key="2">
    <source>
        <dbReference type="Proteomes" id="UP000030185"/>
    </source>
</evidence>
<dbReference type="STRING" id="153721.MYP_2843"/>
<gene>
    <name evidence="1" type="ORF">MYP_2843</name>
</gene>
<comment type="caution">
    <text evidence="1">The sequence shown here is derived from an EMBL/GenBank/DDBJ whole genome shotgun (WGS) entry which is preliminary data.</text>
</comment>
<protein>
    <submittedName>
        <fullName evidence="1">Uncharacterized protein</fullName>
    </submittedName>
</protein>
<dbReference type="RefSeq" id="WP_052430201.1">
    <property type="nucleotide sequence ID" value="NZ_BBLT01000005.1"/>
</dbReference>
<dbReference type="eggNOG" id="ENOG502ZUC6">
    <property type="taxonomic scope" value="Bacteria"/>
</dbReference>
<accession>A0A098LGM6</accession>